<gene>
    <name evidence="2" type="ORF">HJG59_008128</name>
</gene>
<reference evidence="2 3" key="1">
    <citation type="journal article" date="2020" name="Nature">
        <title>Six reference-quality genomes reveal evolution of bat adaptations.</title>
        <authorList>
            <person name="Jebb D."/>
            <person name="Huang Z."/>
            <person name="Pippel M."/>
            <person name="Hughes G.M."/>
            <person name="Lavrichenko K."/>
            <person name="Devanna P."/>
            <person name="Winkler S."/>
            <person name="Jermiin L.S."/>
            <person name="Skirmuntt E.C."/>
            <person name="Katzourakis A."/>
            <person name="Burkitt-Gray L."/>
            <person name="Ray D.A."/>
            <person name="Sullivan K.A.M."/>
            <person name="Roscito J.G."/>
            <person name="Kirilenko B.M."/>
            <person name="Davalos L.M."/>
            <person name="Corthals A.P."/>
            <person name="Power M.L."/>
            <person name="Jones G."/>
            <person name="Ransome R.D."/>
            <person name="Dechmann D.K.N."/>
            <person name="Locatelli A.G."/>
            <person name="Puechmaille S.J."/>
            <person name="Fedrigo O."/>
            <person name="Jarvis E.D."/>
            <person name="Hiller M."/>
            <person name="Vernes S.C."/>
            <person name="Myers E.W."/>
            <person name="Teeling E.C."/>
        </authorList>
    </citation>
    <scope>NUCLEOTIDE SEQUENCE [LARGE SCALE GENOMIC DNA]</scope>
    <source>
        <strain evidence="2">MMolMol1</strain>
        <tissue evidence="2">Muscle</tissue>
    </source>
</reference>
<dbReference type="InParanoid" id="A0A7J8JYH7"/>
<dbReference type="Proteomes" id="UP000550707">
    <property type="component" value="Unassembled WGS sequence"/>
</dbReference>
<evidence type="ECO:0000313" key="2">
    <source>
        <dbReference type="EMBL" id="KAF6501172.1"/>
    </source>
</evidence>
<comment type="caution">
    <text evidence="2">The sequence shown here is derived from an EMBL/GenBank/DDBJ whole genome shotgun (WGS) entry which is preliminary data.</text>
</comment>
<sequence>MPGSPSRGPVSGASKPKSLSVCGGVPPRREWCGCAVYPPGICTSVIAGATDGWGATAAGRSHTAAVALCLHVASSVWPGPHLMFTCVSGSGVPAWPPPREPTVSLGGGASRSPRPACSLQPVPQTGSGHRGPAHRARSIRTHPGNHCTTFLFIDLCPPSSPRPGIGNLFVWLRGGSSVFVLRWSMGVFPKMVILYDLSWNLC</sequence>
<feature type="region of interest" description="Disordered" evidence="1">
    <location>
        <begin position="1"/>
        <end position="21"/>
    </location>
</feature>
<feature type="region of interest" description="Disordered" evidence="1">
    <location>
        <begin position="113"/>
        <end position="136"/>
    </location>
</feature>
<keyword evidence="3" id="KW-1185">Reference proteome</keyword>
<dbReference type="AlphaFoldDB" id="A0A7J8JYH7"/>
<dbReference type="EMBL" id="JACASF010000001">
    <property type="protein sequence ID" value="KAF6501172.1"/>
    <property type="molecule type" value="Genomic_DNA"/>
</dbReference>
<name>A0A7J8JYH7_MOLMO</name>
<evidence type="ECO:0000256" key="1">
    <source>
        <dbReference type="SAM" id="MobiDB-lite"/>
    </source>
</evidence>
<organism evidence="2 3">
    <name type="scientific">Molossus molossus</name>
    <name type="common">Pallas' mastiff bat</name>
    <name type="synonym">Vespertilio molossus</name>
    <dbReference type="NCBI Taxonomy" id="27622"/>
    <lineage>
        <taxon>Eukaryota</taxon>
        <taxon>Metazoa</taxon>
        <taxon>Chordata</taxon>
        <taxon>Craniata</taxon>
        <taxon>Vertebrata</taxon>
        <taxon>Euteleostomi</taxon>
        <taxon>Mammalia</taxon>
        <taxon>Eutheria</taxon>
        <taxon>Laurasiatheria</taxon>
        <taxon>Chiroptera</taxon>
        <taxon>Yangochiroptera</taxon>
        <taxon>Molossidae</taxon>
        <taxon>Molossus</taxon>
    </lineage>
</organism>
<accession>A0A7J8JYH7</accession>
<evidence type="ECO:0000313" key="3">
    <source>
        <dbReference type="Proteomes" id="UP000550707"/>
    </source>
</evidence>
<proteinExistence type="predicted"/>
<protein>
    <submittedName>
        <fullName evidence="2">Uncharacterized protein</fullName>
    </submittedName>
</protein>